<feature type="binding site" evidence="1">
    <location>
        <position position="65"/>
    </location>
    <ligand>
        <name>ATP</name>
        <dbReference type="ChEBI" id="CHEBI:30616"/>
    </ligand>
</feature>
<dbReference type="EMBL" id="CAJOBA010001302">
    <property type="protein sequence ID" value="CAF3588110.1"/>
    <property type="molecule type" value="Genomic_DNA"/>
</dbReference>
<organism evidence="4 5">
    <name type="scientific">Didymodactylos carnosus</name>
    <dbReference type="NCBI Taxonomy" id="1234261"/>
    <lineage>
        <taxon>Eukaryota</taxon>
        <taxon>Metazoa</taxon>
        <taxon>Spiralia</taxon>
        <taxon>Gnathifera</taxon>
        <taxon>Rotifera</taxon>
        <taxon>Eurotatoria</taxon>
        <taxon>Bdelloidea</taxon>
        <taxon>Philodinida</taxon>
        <taxon>Philodinidae</taxon>
        <taxon>Didymodactylos</taxon>
    </lineage>
</organism>
<dbReference type="InterPro" id="IPR008266">
    <property type="entry name" value="Tyr_kinase_AS"/>
</dbReference>
<evidence type="ECO:0000313" key="5">
    <source>
        <dbReference type="Proteomes" id="UP000682733"/>
    </source>
</evidence>
<dbReference type="Pfam" id="PF00069">
    <property type="entry name" value="Pkinase"/>
    <property type="match status" value="1"/>
</dbReference>
<gene>
    <name evidence="3" type="ORF">OVA965_LOCUS4826</name>
    <name evidence="4" type="ORF">TMI583_LOCUS4824</name>
</gene>
<comment type="caution">
    <text evidence="4">The sequence shown here is derived from an EMBL/GenBank/DDBJ whole genome shotgun (WGS) entry which is preliminary data.</text>
</comment>
<protein>
    <recommendedName>
        <fullName evidence="2">Protein kinase domain-containing protein</fullName>
    </recommendedName>
</protein>
<dbReference type="GO" id="GO:0004713">
    <property type="term" value="F:protein tyrosine kinase activity"/>
    <property type="evidence" value="ECO:0007669"/>
    <property type="project" value="InterPro"/>
</dbReference>
<dbReference type="SUPFAM" id="SSF56112">
    <property type="entry name" value="Protein kinase-like (PK-like)"/>
    <property type="match status" value="1"/>
</dbReference>
<evidence type="ECO:0000313" key="3">
    <source>
        <dbReference type="EMBL" id="CAF0804522.1"/>
    </source>
</evidence>
<dbReference type="PROSITE" id="PS50011">
    <property type="entry name" value="PROTEIN_KINASE_DOM"/>
    <property type="match status" value="1"/>
</dbReference>
<dbReference type="InterPro" id="IPR020635">
    <property type="entry name" value="Tyr_kinase_cat_dom"/>
</dbReference>
<sequence>MELLPPLPTPKPIKRKKLAASNHLKKKLPRISMNDLVFEDCLGRGGFGTVYKCYWLSKQLTVACKIIHVKRNVDESLEKSFFRELEAYASLSGPNILKTFAYGHETLSGGGVKYVLVMEYMKKGSLTILLENEKLSYSKKLKFACDIACGMLKIHENNMIHRDIRPDNILINDDYVAKIGDMGIARNMSLSSNHTRDIGCLVYMPPEYHNVDEKYDKSLDIFSFGLTLLELFTTPCKNNKPCHVFDNSTKKVVIKKKSPIFWDLISRCLDDDPKRRPTSVEINQILNRYKAAFVDAIQTKYVYYNEVSERIRNSIFLEVYENLHSKLQVAPLRDTRSIDCVHLPSLQSESQPIIPPPPRVKSDPIGKQENKLPYPTIQNSSLMNAEQAIGFEKLYSPLGFKPDVPLGFGRIESKIYETNYLSTQGILDFF</sequence>
<proteinExistence type="predicted"/>
<keyword evidence="1" id="KW-0067">ATP-binding</keyword>
<evidence type="ECO:0000313" key="4">
    <source>
        <dbReference type="EMBL" id="CAF3588110.1"/>
    </source>
</evidence>
<dbReference type="InterPro" id="IPR000719">
    <property type="entry name" value="Prot_kinase_dom"/>
</dbReference>
<dbReference type="InterPro" id="IPR017441">
    <property type="entry name" value="Protein_kinase_ATP_BS"/>
</dbReference>
<dbReference type="GO" id="GO:0005524">
    <property type="term" value="F:ATP binding"/>
    <property type="evidence" value="ECO:0007669"/>
    <property type="project" value="UniProtKB-UniRule"/>
</dbReference>
<dbReference type="EMBL" id="CAJNOK010001302">
    <property type="protein sequence ID" value="CAF0804522.1"/>
    <property type="molecule type" value="Genomic_DNA"/>
</dbReference>
<dbReference type="GO" id="GO:0004674">
    <property type="term" value="F:protein serine/threonine kinase activity"/>
    <property type="evidence" value="ECO:0007669"/>
    <property type="project" value="TreeGrafter"/>
</dbReference>
<feature type="domain" description="Protein kinase" evidence="2">
    <location>
        <begin position="36"/>
        <end position="294"/>
    </location>
</feature>
<name>A0A8S2H1W1_9BILA</name>
<dbReference type="Proteomes" id="UP000677228">
    <property type="component" value="Unassembled WGS sequence"/>
</dbReference>
<dbReference type="PROSITE" id="PS00107">
    <property type="entry name" value="PROTEIN_KINASE_ATP"/>
    <property type="match status" value="1"/>
</dbReference>
<dbReference type="Proteomes" id="UP000682733">
    <property type="component" value="Unassembled WGS sequence"/>
</dbReference>
<reference evidence="4" key="1">
    <citation type="submission" date="2021-02" db="EMBL/GenBank/DDBJ databases">
        <authorList>
            <person name="Nowell W R."/>
        </authorList>
    </citation>
    <scope>NUCLEOTIDE SEQUENCE</scope>
</reference>
<dbReference type="Gene3D" id="1.10.510.10">
    <property type="entry name" value="Transferase(Phosphotransferase) domain 1"/>
    <property type="match status" value="1"/>
</dbReference>
<dbReference type="PROSITE" id="PS00109">
    <property type="entry name" value="PROTEIN_KINASE_TYR"/>
    <property type="match status" value="1"/>
</dbReference>
<dbReference type="InterPro" id="IPR011009">
    <property type="entry name" value="Kinase-like_dom_sf"/>
</dbReference>
<evidence type="ECO:0000259" key="2">
    <source>
        <dbReference type="PROSITE" id="PS50011"/>
    </source>
</evidence>
<accession>A0A8S2H1W1</accession>
<evidence type="ECO:0000256" key="1">
    <source>
        <dbReference type="PROSITE-ProRule" id="PRU10141"/>
    </source>
</evidence>
<dbReference type="PANTHER" id="PTHR44329">
    <property type="entry name" value="SERINE/THREONINE-PROTEIN KINASE TNNI3K-RELATED"/>
    <property type="match status" value="1"/>
</dbReference>
<keyword evidence="1" id="KW-0547">Nucleotide-binding</keyword>
<dbReference type="SMART" id="SM00219">
    <property type="entry name" value="TyrKc"/>
    <property type="match status" value="1"/>
</dbReference>
<dbReference type="AlphaFoldDB" id="A0A8S2H1W1"/>
<dbReference type="InterPro" id="IPR051681">
    <property type="entry name" value="Ser/Thr_Kinases-Pseudokinases"/>
</dbReference>